<sequence length="132" mass="13863">MTIDLTAPGTAVGVLASVSLECADTVELADFYRRLFDGSEFFRAPDGSVICISTGTVYLTAMRVAGYVAPTWPAPGAGGIVHLDVAVDDLAQSVERTIALGATEADHQPQPALFRVMLDPAGHPFCLTTARP</sequence>
<dbReference type="PANTHER" id="PTHR35908">
    <property type="entry name" value="HYPOTHETICAL FUSION PROTEIN"/>
    <property type="match status" value="1"/>
</dbReference>
<dbReference type="RefSeq" id="WP_145227145.1">
    <property type="nucleotide sequence ID" value="NZ_VIVQ01000001.1"/>
</dbReference>
<evidence type="ECO:0000313" key="3">
    <source>
        <dbReference type="Proteomes" id="UP000318297"/>
    </source>
</evidence>
<evidence type="ECO:0000259" key="1">
    <source>
        <dbReference type="PROSITE" id="PS51819"/>
    </source>
</evidence>
<dbReference type="EMBL" id="VIVQ01000001">
    <property type="protein sequence ID" value="TWE12846.1"/>
    <property type="molecule type" value="Genomic_DNA"/>
</dbReference>
<name>A0A561EB63_9MICO</name>
<comment type="caution">
    <text evidence="2">The sequence shown here is derived from an EMBL/GenBank/DDBJ whole genome shotgun (WGS) entry which is preliminary data.</text>
</comment>
<dbReference type="PANTHER" id="PTHR35908:SF1">
    <property type="entry name" value="CONSERVED PROTEIN"/>
    <property type="match status" value="1"/>
</dbReference>
<accession>A0A561EB63</accession>
<dbReference type="InterPro" id="IPR041581">
    <property type="entry name" value="Glyoxalase_6"/>
</dbReference>
<gene>
    <name evidence="2" type="ORF">BKA23_1666</name>
</gene>
<dbReference type="InterPro" id="IPR037523">
    <property type="entry name" value="VOC_core"/>
</dbReference>
<dbReference type="Gene3D" id="3.10.180.10">
    <property type="entry name" value="2,3-Dihydroxybiphenyl 1,2-Dioxygenase, domain 1"/>
    <property type="match status" value="1"/>
</dbReference>
<dbReference type="CDD" id="cd06587">
    <property type="entry name" value="VOC"/>
    <property type="match status" value="1"/>
</dbReference>
<dbReference type="Pfam" id="PF18029">
    <property type="entry name" value="Glyoxalase_6"/>
    <property type="match status" value="1"/>
</dbReference>
<keyword evidence="3" id="KW-1185">Reference proteome</keyword>
<reference evidence="2 3" key="1">
    <citation type="submission" date="2019-06" db="EMBL/GenBank/DDBJ databases">
        <title>Sequencing the genomes of 1000 actinobacteria strains.</title>
        <authorList>
            <person name="Klenk H.-P."/>
        </authorList>
    </citation>
    <scope>NUCLEOTIDE SEQUENCE [LARGE SCALE GENOMIC DNA]</scope>
    <source>
        <strain evidence="2 3">DSM 19560</strain>
    </source>
</reference>
<organism evidence="2 3">
    <name type="scientific">Rudaeicoccus suwonensis</name>
    <dbReference type="NCBI Taxonomy" id="657409"/>
    <lineage>
        <taxon>Bacteria</taxon>
        <taxon>Bacillati</taxon>
        <taxon>Actinomycetota</taxon>
        <taxon>Actinomycetes</taxon>
        <taxon>Micrococcales</taxon>
        <taxon>Dermacoccaceae</taxon>
        <taxon>Rudaeicoccus</taxon>
    </lineage>
</organism>
<dbReference type="AlphaFoldDB" id="A0A561EB63"/>
<dbReference type="OrthoDB" id="1645442at2"/>
<dbReference type="PROSITE" id="PS51819">
    <property type="entry name" value="VOC"/>
    <property type="match status" value="1"/>
</dbReference>
<feature type="domain" description="VOC" evidence="1">
    <location>
        <begin position="14"/>
        <end position="130"/>
    </location>
</feature>
<dbReference type="Proteomes" id="UP000318297">
    <property type="component" value="Unassembled WGS sequence"/>
</dbReference>
<evidence type="ECO:0000313" key="2">
    <source>
        <dbReference type="EMBL" id="TWE12846.1"/>
    </source>
</evidence>
<protein>
    <recommendedName>
        <fullName evidence="1">VOC domain-containing protein</fullName>
    </recommendedName>
</protein>
<proteinExistence type="predicted"/>
<dbReference type="InterPro" id="IPR029068">
    <property type="entry name" value="Glyas_Bleomycin-R_OHBP_Dase"/>
</dbReference>
<dbReference type="SUPFAM" id="SSF54593">
    <property type="entry name" value="Glyoxalase/Bleomycin resistance protein/Dihydroxybiphenyl dioxygenase"/>
    <property type="match status" value="1"/>
</dbReference>